<keyword evidence="7 12" id="KW-0560">Oxidoreductase</keyword>
<feature type="transmembrane region" description="Helical" evidence="14">
    <location>
        <begin position="193"/>
        <end position="211"/>
    </location>
</feature>
<evidence type="ECO:0000256" key="6">
    <source>
        <dbReference type="ARBA" id="ARBA00022989"/>
    </source>
</evidence>
<evidence type="ECO:0000256" key="10">
    <source>
        <dbReference type="ARBA" id="ARBA00023136"/>
    </source>
</evidence>
<reference evidence="16 17" key="1">
    <citation type="journal article" date="2019" name="Commun. Biol.">
        <title>The bagworm genome reveals a unique fibroin gene that provides high tensile strength.</title>
        <authorList>
            <person name="Kono N."/>
            <person name="Nakamura H."/>
            <person name="Ohtoshi R."/>
            <person name="Tomita M."/>
            <person name="Numata K."/>
            <person name="Arakawa K."/>
        </authorList>
    </citation>
    <scope>NUCLEOTIDE SEQUENCE [LARGE SCALE GENOMIC DNA]</scope>
</reference>
<accession>A0A4C1UIR3</accession>
<evidence type="ECO:0000256" key="3">
    <source>
        <dbReference type="ARBA" id="ARBA00022516"/>
    </source>
</evidence>
<evidence type="ECO:0000256" key="12">
    <source>
        <dbReference type="RuleBase" id="RU000581"/>
    </source>
</evidence>
<evidence type="ECO:0000313" key="16">
    <source>
        <dbReference type="EMBL" id="GBP25987.1"/>
    </source>
</evidence>
<dbReference type="GO" id="GO:0005506">
    <property type="term" value="F:iron ion binding"/>
    <property type="evidence" value="ECO:0007669"/>
    <property type="project" value="TreeGrafter"/>
</dbReference>
<keyword evidence="6 14" id="KW-1133">Transmembrane helix</keyword>
<feature type="region of interest" description="Disordered" evidence="13">
    <location>
        <begin position="308"/>
        <end position="340"/>
    </location>
</feature>
<keyword evidence="8" id="KW-0408">Iron</keyword>
<keyword evidence="3 12" id="KW-0444">Lipid biosynthesis</keyword>
<evidence type="ECO:0000256" key="13">
    <source>
        <dbReference type="SAM" id="MobiDB-lite"/>
    </source>
</evidence>
<dbReference type="GO" id="GO:0005789">
    <property type="term" value="C:endoplasmic reticulum membrane"/>
    <property type="evidence" value="ECO:0007669"/>
    <property type="project" value="TreeGrafter"/>
</dbReference>
<feature type="transmembrane region" description="Helical" evidence="14">
    <location>
        <begin position="42"/>
        <end position="62"/>
    </location>
</feature>
<dbReference type="Proteomes" id="UP000299102">
    <property type="component" value="Unassembled WGS sequence"/>
</dbReference>
<dbReference type="STRING" id="151549.A0A4C1UIR3"/>
<dbReference type="OrthoDB" id="10260134at2759"/>
<proteinExistence type="inferred from homology"/>
<dbReference type="Pfam" id="PF00487">
    <property type="entry name" value="FA_desaturase"/>
    <property type="match status" value="1"/>
</dbReference>
<evidence type="ECO:0000256" key="9">
    <source>
        <dbReference type="ARBA" id="ARBA00023098"/>
    </source>
</evidence>
<keyword evidence="11 12" id="KW-0275">Fatty acid biosynthesis</keyword>
<dbReference type="GO" id="GO:0006636">
    <property type="term" value="P:unsaturated fatty acid biosynthetic process"/>
    <property type="evidence" value="ECO:0007669"/>
    <property type="project" value="TreeGrafter"/>
</dbReference>
<comment type="subcellular location">
    <subcellularLocation>
        <location evidence="1">Membrane</location>
        <topology evidence="1">Multi-pass membrane protein</topology>
    </subcellularLocation>
</comment>
<evidence type="ECO:0000256" key="4">
    <source>
        <dbReference type="ARBA" id="ARBA00022692"/>
    </source>
</evidence>
<comment type="domain">
    <text evidence="12">The histidine box domains are involved in binding the catalytic metal ions.</text>
</comment>
<keyword evidence="5" id="KW-0276">Fatty acid metabolism</keyword>
<dbReference type="PRINTS" id="PR00075">
    <property type="entry name" value="FACDDSATRASE"/>
</dbReference>
<comment type="caution">
    <text evidence="16">The sequence shown here is derived from an EMBL/GenBank/DDBJ whole genome shotgun (WGS) entry which is preliminary data.</text>
</comment>
<evidence type="ECO:0000256" key="2">
    <source>
        <dbReference type="ARBA" id="ARBA00009295"/>
    </source>
</evidence>
<dbReference type="PANTHER" id="PTHR11351">
    <property type="entry name" value="ACYL-COA DESATURASE"/>
    <property type="match status" value="1"/>
</dbReference>
<evidence type="ECO:0000313" key="17">
    <source>
        <dbReference type="Proteomes" id="UP000299102"/>
    </source>
</evidence>
<evidence type="ECO:0000259" key="15">
    <source>
        <dbReference type="Pfam" id="PF00487"/>
    </source>
</evidence>
<comment type="cofactor">
    <cofactor evidence="12">
        <name>Fe(2+)</name>
        <dbReference type="ChEBI" id="CHEBI:29033"/>
    </cofactor>
</comment>
<gene>
    <name evidence="16" type="ORF">EVAR_84546_1</name>
</gene>
<feature type="compositionally biased region" description="Basic and acidic residues" evidence="13">
    <location>
        <begin position="311"/>
        <end position="320"/>
    </location>
</feature>
<evidence type="ECO:0000256" key="14">
    <source>
        <dbReference type="SAM" id="Phobius"/>
    </source>
</evidence>
<dbReference type="InterPro" id="IPR005804">
    <property type="entry name" value="FA_desaturase_dom"/>
</dbReference>
<dbReference type="AlphaFoldDB" id="A0A4C1UIR3"/>
<comment type="similarity">
    <text evidence="2 12">Belongs to the fatty acid desaturase type 1 family.</text>
</comment>
<keyword evidence="4 12" id="KW-0812">Transmembrane</keyword>
<evidence type="ECO:0000256" key="7">
    <source>
        <dbReference type="ARBA" id="ARBA00023002"/>
    </source>
</evidence>
<feature type="transmembrane region" description="Helical" evidence="14">
    <location>
        <begin position="217"/>
        <end position="236"/>
    </location>
</feature>
<dbReference type="GO" id="GO:0004768">
    <property type="term" value="F:stearoyl-CoA 9-desaturase activity"/>
    <property type="evidence" value="ECO:0007669"/>
    <property type="project" value="TreeGrafter"/>
</dbReference>
<dbReference type="CDD" id="cd03505">
    <property type="entry name" value="Delta9-FADS-like"/>
    <property type="match status" value="1"/>
</dbReference>
<name>A0A4C1UIR3_EUMVA</name>
<dbReference type="PANTHER" id="PTHR11351:SF31">
    <property type="entry name" value="DESATURASE 1, ISOFORM A-RELATED"/>
    <property type="match status" value="1"/>
</dbReference>
<protein>
    <recommendedName>
        <fullName evidence="15">Fatty acid desaturase domain-containing protein</fullName>
    </recommendedName>
</protein>
<dbReference type="InterPro" id="IPR015876">
    <property type="entry name" value="Acyl-CoA_DS"/>
</dbReference>
<keyword evidence="10 14" id="KW-0472">Membrane</keyword>
<evidence type="ECO:0000256" key="11">
    <source>
        <dbReference type="ARBA" id="ARBA00023160"/>
    </source>
</evidence>
<sequence>MPPQVNPTVSGVLFETDTQTEDLGLAKDVSGLKKAGKKRYEYVWGNIIWFLFLHVASLYGVYLVFTSAKWQTTLFAFIVHLMCAIGVGAGSHRLWTHRSFKARTPLRILLMIWQTMAFQDCIFEWARDHRTHHKYADTDADPHNAERGLFFSHMGWLCCKKNPEVIEAGKRIDLSDLYEDPVVMFQKKYYMKMMPILCFVFPTVVPVYFWQETWLNAFLIPTILRYTIGINVVWSVNSFAHAFGYRPYDSCPQNDPYKITKQYSEKVYILVGGGSMVEGVVFGPRGTAFDAVHGRLTDELSIQIKSNHSLRSSDVKPSVRDRRRRSTVVNGPRLPAPDPR</sequence>
<evidence type="ECO:0000256" key="8">
    <source>
        <dbReference type="ARBA" id="ARBA00023004"/>
    </source>
</evidence>
<feature type="domain" description="Fatty acid desaturase" evidence="15">
    <location>
        <begin position="69"/>
        <end position="248"/>
    </location>
</feature>
<organism evidence="16 17">
    <name type="scientific">Eumeta variegata</name>
    <name type="common">Bagworm moth</name>
    <name type="synonym">Eumeta japonica</name>
    <dbReference type="NCBI Taxonomy" id="151549"/>
    <lineage>
        <taxon>Eukaryota</taxon>
        <taxon>Metazoa</taxon>
        <taxon>Ecdysozoa</taxon>
        <taxon>Arthropoda</taxon>
        <taxon>Hexapoda</taxon>
        <taxon>Insecta</taxon>
        <taxon>Pterygota</taxon>
        <taxon>Neoptera</taxon>
        <taxon>Endopterygota</taxon>
        <taxon>Lepidoptera</taxon>
        <taxon>Glossata</taxon>
        <taxon>Ditrysia</taxon>
        <taxon>Tineoidea</taxon>
        <taxon>Psychidae</taxon>
        <taxon>Oiketicinae</taxon>
        <taxon>Eumeta</taxon>
    </lineage>
</organism>
<dbReference type="EMBL" id="BGZK01000174">
    <property type="protein sequence ID" value="GBP25987.1"/>
    <property type="molecule type" value="Genomic_DNA"/>
</dbReference>
<keyword evidence="17" id="KW-1185">Reference proteome</keyword>
<keyword evidence="9" id="KW-0443">Lipid metabolism</keyword>
<evidence type="ECO:0000256" key="5">
    <source>
        <dbReference type="ARBA" id="ARBA00022832"/>
    </source>
</evidence>
<evidence type="ECO:0000256" key="1">
    <source>
        <dbReference type="ARBA" id="ARBA00004141"/>
    </source>
</evidence>
<feature type="transmembrane region" description="Helical" evidence="14">
    <location>
        <begin position="74"/>
        <end position="95"/>
    </location>
</feature>